<evidence type="ECO:0000256" key="3">
    <source>
        <dbReference type="ARBA" id="ARBA00006171"/>
    </source>
</evidence>
<dbReference type="PRINTS" id="PR00413">
    <property type="entry name" value="HADHALOGNASE"/>
</dbReference>
<comment type="similarity">
    <text evidence="3">Belongs to the HAD-like hydrolase superfamily. CbbY/CbbZ/Gph/YieH family.</text>
</comment>
<protein>
    <recommendedName>
        <fullName evidence="4">phosphoglycolate phosphatase</fullName>
        <ecNumber evidence="4">3.1.3.18</ecNumber>
    </recommendedName>
</protein>
<name>A0A8B2NHZ9_9HYPH</name>
<proteinExistence type="inferred from homology"/>
<dbReference type="GO" id="GO:0005829">
    <property type="term" value="C:cytosol"/>
    <property type="evidence" value="ECO:0007669"/>
    <property type="project" value="TreeGrafter"/>
</dbReference>
<dbReference type="SFLD" id="SFLDS00003">
    <property type="entry name" value="Haloacid_Dehalogenase"/>
    <property type="match status" value="1"/>
</dbReference>
<dbReference type="InterPro" id="IPR041492">
    <property type="entry name" value="HAD_2"/>
</dbReference>
<dbReference type="GO" id="GO:0006281">
    <property type="term" value="P:DNA repair"/>
    <property type="evidence" value="ECO:0007669"/>
    <property type="project" value="TreeGrafter"/>
</dbReference>
<evidence type="ECO:0000256" key="1">
    <source>
        <dbReference type="ARBA" id="ARBA00000830"/>
    </source>
</evidence>
<dbReference type="InterPro" id="IPR036412">
    <property type="entry name" value="HAD-like_sf"/>
</dbReference>
<comment type="catalytic activity">
    <reaction evidence="1">
        <text>2-phosphoglycolate + H2O = glycolate + phosphate</text>
        <dbReference type="Rhea" id="RHEA:14369"/>
        <dbReference type="ChEBI" id="CHEBI:15377"/>
        <dbReference type="ChEBI" id="CHEBI:29805"/>
        <dbReference type="ChEBI" id="CHEBI:43474"/>
        <dbReference type="ChEBI" id="CHEBI:58033"/>
        <dbReference type="EC" id="3.1.3.18"/>
    </reaction>
</comment>
<dbReference type="PANTHER" id="PTHR43434">
    <property type="entry name" value="PHOSPHOGLYCOLATE PHOSPHATASE"/>
    <property type="match status" value="1"/>
</dbReference>
<organism evidence="5 6">
    <name type="scientific">Acuticoccus sediminis</name>
    <dbReference type="NCBI Taxonomy" id="2184697"/>
    <lineage>
        <taxon>Bacteria</taxon>
        <taxon>Pseudomonadati</taxon>
        <taxon>Pseudomonadota</taxon>
        <taxon>Alphaproteobacteria</taxon>
        <taxon>Hyphomicrobiales</taxon>
        <taxon>Amorphaceae</taxon>
        <taxon>Acuticoccus</taxon>
    </lineage>
</organism>
<dbReference type="Gene3D" id="1.10.150.240">
    <property type="entry name" value="Putative phosphatase, domain 2"/>
    <property type="match status" value="1"/>
</dbReference>
<dbReference type="Gene3D" id="3.40.50.1000">
    <property type="entry name" value="HAD superfamily/HAD-like"/>
    <property type="match status" value="1"/>
</dbReference>
<dbReference type="Pfam" id="PF13419">
    <property type="entry name" value="HAD_2"/>
    <property type="match status" value="1"/>
</dbReference>
<evidence type="ECO:0000256" key="2">
    <source>
        <dbReference type="ARBA" id="ARBA00004818"/>
    </source>
</evidence>
<dbReference type="Proteomes" id="UP000249590">
    <property type="component" value="Unassembled WGS sequence"/>
</dbReference>
<dbReference type="PANTHER" id="PTHR43434:SF1">
    <property type="entry name" value="PHOSPHOGLYCOLATE PHOSPHATASE"/>
    <property type="match status" value="1"/>
</dbReference>
<keyword evidence="6" id="KW-1185">Reference proteome</keyword>
<comment type="pathway">
    <text evidence="2">Organic acid metabolism; glycolate biosynthesis; glycolate from 2-phosphoglycolate: step 1/1.</text>
</comment>
<dbReference type="GO" id="GO:0008967">
    <property type="term" value="F:phosphoglycolate phosphatase activity"/>
    <property type="evidence" value="ECO:0007669"/>
    <property type="project" value="UniProtKB-EC"/>
</dbReference>
<dbReference type="AlphaFoldDB" id="A0A8B2NHZ9"/>
<comment type="caution">
    <text evidence="5">The sequence shown here is derived from an EMBL/GenBank/DDBJ whole genome shotgun (WGS) entry which is preliminary data.</text>
</comment>
<dbReference type="SUPFAM" id="SSF56784">
    <property type="entry name" value="HAD-like"/>
    <property type="match status" value="1"/>
</dbReference>
<dbReference type="InterPro" id="IPR023198">
    <property type="entry name" value="PGP-like_dom2"/>
</dbReference>
<dbReference type="SFLD" id="SFLDG01129">
    <property type="entry name" value="C1.5:_HAD__Beta-PGM__Phosphata"/>
    <property type="match status" value="1"/>
</dbReference>
<dbReference type="NCBIfam" id="TIGR01549">
    <property type="entry name" value="HAD-SF-IA-v1"/>
    <property type="match status" value="1"/>
</dbReference>
<dbReference type="InterPro" id="IPR050155">
    <property type="entry name" value="HAD-like_hydrolase_sf"/>
</dbReference>
<dbReference type="EMBL" id="QHHQ01000010">
    <property type="protein sequence ID" value="RAH97033.1"/>
    <property type="molecule type" value="Genomic_DNA"/>
</dbReference>
<dbReference type="InterPro" id="IPR006439">
    <property type="entry name" value="HAD-SF_hydro_IA"/>
</dbReference>
<accession>A0A8B2NHZ9</accession>
<dbReference type="EC" id="3.1.3.18" evidence="4"/>
<evidence type="ECO:0000313" key="6">
    <source>
        <dbReference type="Proteomes" id="UP000249590"/>
    </source>
</evidence>
<sequence>MNGLAVFDLDGTLVDTAPDLIDTCNVVLGRRGVPAIAGDILRPHISMGARAMIAAALHDAGITMSDPDLDSAYEDFLGHYAERIAELSRPFPELLAALDTLDAAGVGLAVCTNKREQMAKTLLGALELAPRFRFIAGIDTFSVSKPHPGHLTSTVEAAGGTIERTVFVGDSDVDYKTARAAGVPFVGLAYGYSNVPMAELGPDRLMQREEDVGAAILGLMRAPAG</sequence>
<dbReference type="RefSeq" id="WP_111352141.1">
    <property type="nucleotide sequence ID" value="NZ_JAIWKD010000010.1"/>
</dbReference>
<evidence type="ECO:0000313" key="5">
    <source>
        <dbReference type="EMBL" id="RAH97033.1"/>
    </source>
</evidence>
<dbReference type="OrthoDB" id="9793014at2"/>
<evidence type="ECO:0000256" key="4">
    <source>
        <dbReference type="ARBA" id="ARBA00013078"/>
    </source>
</evidence>
<reference evidence="5 6" key="1">
    <citation type="submission" date="2018-05" db="EMBL/GenBank/DDBJ databases">
        <title>Acuticoccus sediminis sp. nov., isolated from deep-sea sediment of Indian Ocean.</title>
        <authorList>
            <person name="Liu X."/>
            <person name="Lai Q."/>
            <person name="Du Y."/>
            <person name="Sun F."/>
            <person name="Zhang X."/>
            <person name="Wang S."/>
            <person name="Shao Z."/>
        </authorList>
    </citation>
    <scope>NUCLEOTIDE SEQUENCE [LARGE SCALE GENOMIC DNA]</scope>
    <source>
        <strain evidence="5 6">PTG4-2</strain>
    </source>
</reference>
<dbReference type="InterPro" id="IPR023214">
    <property type="entry name" value="HAD_sf"/>
</dbReference>
<gene>
    <name evidence="5" type="ORF">DLJ53_30635</name>
</gene>